<accession>X1N588</accession>
<reference evidence="1" key="1">
    <citation type="journal article" date="2014" name="Front. Microbiol.">
        <title>High frequency of phylogenetically diverse reductive dehalogenase-homologous genes in deep subseafloor sedimentary metagenomes.</title>
        <authorList>
            <person name="Kawai M."/>
            <person name="Futagami T."/>
            <person name="Toyoda A."/>
            <person name="Takaki Y."/>
            <person name="Nishi S."/>
            <person name="Hori S."/>
            <person name="Arai W."/>
            <person name="Tsubouchi T."/>
            <person name="Morono Y."/>
            <person name="Uchiyama I."/>
            <person name="Ito T."/>
            <person name="Fujiyama A."/>
            <person name="Inagaki F."/>
            <person name="Takami H."/>
        </authorList>
    </citation>
    <scope>NUCLEOTIDE SEQUENCE</scope>
    <source>
        <strain evidence="1">Expedition CK06-06</strain>
    </source>
</reference>
<gene>
    <name evidence="1" type="ORF">S06H3_51741</name>
</gene>
<comment type="caution">
    <text evidence="1">The sequence shown here is derived from an EMBL/GenBank/DDBJ whole genome shotgun (WGS) entry which is preliminary data.</text>
</comment>
<name>X1N588_9ZZZZ</name>
<sequence length="66" mass="7194">ANTYKLRHHCHSAGEGLSEETLLPTTIDGQTAAVTPFEVSIIDDFRGETKTAPWAPVLARNTIRGM</sequence>
<organism evidence="1">
    <name type="scientific">marine sediment metagenome</name>
    <dbReference type="NCBI Taxonomy" id="412755"/>
    <lineage>
        <taxon>unclassified sequences</taxon>
        <taxon>metagenomes</taxon>
        <taxon>ecological metagenomes</taxon>
    </lineage>
</organism>
<protein>
    <submittedName>
        <fullName evidence="1">Uncharacterized protein</fullName>
    </submittedName>
</protein>
<dbReference type="AlphaFoldDB" id="X1N588"/>
<evidence type="ECO:0000313" key="1">
    <source>
        <dbReference type="EMBL" id="GAI38758.1"/>
    </source>
</evidence>
<feature type="non-terminal residue" evidence="1">
    <location>
        <position position="1"/>
    </location>
</feature>
<proteinExistence type="predicted"/>
<dbReference type="EMBL" id="BARV01032855">
    <property type="protein sequence ID" value="GAI38758.1"/>
    <property type="molecule type" value="Genomic_DNA"/>
</dbReference>